<sequence length="163" mass="18289">MNLDSLRDVFHEQLKDMYSAEKQLTEALPKLAQAASSSELQQAFEDHLQVTKQQMETVRQILDQMDVNPGNKKCAAMEGLVEEGNEMAKEKGDPDARDAGLICAAQKVEHYEIATYGSLRTWAKLLGETEVAQTLQEILDQEYDADNLLDQLAEGYLNQKAKN</sequence>
<gene>
    <name evidence="1" type="ORF">G4Y79_12310</name>
</gene>
<evidence type="ECO:0000313" key="1">
    <source>
        <dbReference type="EMBL" id="QPC80500.1"/>
    </source>
</evidence>
<dbReference type="InterPro" id="IPR012347">
    <property type="entry name" value="Ferritin-like"/>
</dbReference>
<organism evidence="1 2">
    <name type="scientific">Phototrophicus methaneseepsis</name>
    <dbReference type="NCBI Taxonomy" id="2710758"/>
    <lineage>
        <taxon>Bacteria</taxon>
        <taxon>Bacillati</taxon>
        <taxon>Chloroflexota</taxon>
        <taxon>Candidatus Thermofontia</taxon>
        <taxon>Phototrophicales</taxon>
        <taxon>Phototrophicaceae</taxon>
        <taxon>Phototrophicus</taxon>
    </lineage>
</organism>
<reference evidence="1 2" key="1">
    <citation type="submission" date="2020-02" db="EMBL/GenBank/DDBJ databases">
        <authorList>
            <person name="Zheng R.K."/>
            <person name="Sun C.M."/>
        </authorList>
    </citation>
    <scope>NUCLEOTIDE SEQUENCE [LARGE SCALE GENOMIC DNA]</scope>
    <source>
        <strain evidence="2">rifampicinis</strain>
    </source>
</reference>
<name>A0A7S8E530_9CHLR</name>
<dbReference type="EMBL" id="CP062983">
    <property type="protein sequence ID" value="QPC80500.1"/>
    <property type="molecule type" value="Genomic_DNA"/>
</dbReference>
<dbReference type="Proteomes" id="UP000594468">
    <property type="component" value="Chromosome"/>
</dbReference>
<accession>A0A7S8E530</accession>
<dbReference type="Pfam" id="PF05974">
    <property type="entry name" value="DUF892"/>
    <property type="match status" value="1"/>
</dbReference>
<dbReference type="KEGG" id="pmet:G4Y79_12310"/>
<proteinExistence type="predicted"/>
<dbReference type="InterPro" id="IPR047114">
    <property type="entry name" value="YciF"/>
</dbReference>
<dbReference type="SUPFAM" id="SSF47240">
    <property type="entry name" value="Ferritin-like"/>
    <property type="match status" value="1"/>
</dbReference>
<dbReference type="InterPro" id="IPR010287">
    <property type="entry name" value="DUF892_YciF-like"/>
</dbReference>
<dbReference type="CDD" id="cd07909">
    <property type="entry name" value="YciF"/>
    <property type="match status" value="1"/>
</dbReference>
<dbReference type="PANTHER" id="PTHR30565">
    <property type="entry name" value="PROTEIN YCIF"/>
    <property type="match status" value="1"/>
</dbReference>
<dbReference type="Gene3D" id="1.20.1260.10">
    <property type="match status" value="1"/>
</dbReference>
<dbReference type="AlphaFoldDB" id="A0A7S8E530"/>
<dbReference type="PANTHER" id="PTHR30565:SF9">
    <property type="entry name" value="PROTEIN YCIF"/>
    <property type="match status" value="1"/>
</dbReference>
<dbReference type="RefSeq" id="WP_195168575.1">
    <property type="nucleotide sequence ID" value="NZ_CP062983.1"/>
</dbReference>
<evidence type="ECO:0000313" key="2">
    <source>
        <dbReference type="Proteomes" id="UP000594468"/>
    </source>
</evidence>
<protein>
    <submittedName>
        <fullName evidence="1">Ferritin-like domain-containing protein</fullName>
    </submittedName>
</protein>
<keyword evidence="2" id="KW-1185">Reference proteome</keyword>
<dbReference type="InterPro" id="IPR009078">
    <property type="entry name" value="Ferritin-like_SF"/>
</dbReference>